<dbReference type="AlphaFoldDB" id="A0A0J9UT48"/>
<name>A0A0J9UT48_PLAVI</name>
<accession>A0A0J9UT48</accession>
<evidence type="ECO:0008006" key="3">
    <source>
        <dbReference type="Google" id="ProtNLM"/>
    </source>
</evidence>
<protein>
    <recommendedName>
        <fullName evidence="3">VIR protein</fullName>
    </recommendedName>
</protein>
<proteinExistence type="predicted"/>
<organism evidence="1 2">
    <name type="scientific">Plasmodium vivax India VII</name>
    <dbReference type="NCBI Taxonomy" id="1077284"/>
    <lineage>
        <taxon>Eukaryota</taxon>
        <taxon>Sar</taxon>
        <taxon>Alveolata</taxon>
        <taxon>Apicomplexa</taxon>
        <taxon>Aconoidasida</taxon>
        <taxon>Haemosporida</taxon>
        <taxon>Plasmodiidae</taxon>
        <taxon>Plasmodium</taxon>
        <taxon>Plasmodium (Plasmodium)</taxon>
    </lineage>
</organism>
<evidence type="ECO:0000313" key="1">
    <source>
        <dbReference type="EMBL" id="KMZ76598.1"/>
    </source>
</evidence>
<dbReference type="Proteomes" id="UP000053562">
    <property type="component" value="Unassembled WGS sequence"/>
</dbReference>
<dbReference type="EMBL" id="KQ234679">
    <property type="protein sequence ID" value="KMZ76598.1"/>
    <property type="molecule type" value="Genomic_DNA"/>
</dbReference>
<sequence length="218" mass="25142">MMYDLCEDIDYIMKDVNLLNHKRCSKVIERIKYRKDTLKKIYNSFNDGINYFFDNHCTISDIKNKFEKLECKPKAKPTEARSDNADTKLTPTHTYLEEQQEDEIKGDAMPEIDLENPESLSLQIDLNEDHTQTDTQPKLDTTYAAASLAGISLFGTILYKYGPFRNRFNSRRGGINGSNIFSLDNNVYDANTMNNFEYLQTGIPNDEYQVGYGSVTDY</sequence>
<dbReference type="OrthoDB" id="10418498at2759"/>
<reference evidence="1 2" key="1">
    <citation type="submission" date="2011-08" db="EMBL/GenBank/DDBJ databases">
        <title>The Genome Sequence of Plasmodium vivax India VII.</title>
        <authorList>
            <consortium name="The Broad Institute Genome Sequencing Platform"/>
            <consortium name="The Broad Institute Genome Sequencing Center for Infectious Disease"/>
            <person name="Neafsey D."/>
            <person name="Carlton J."/>
            <person name="Barnwell J."/>
            <person name="Collins W."/>
            <person name="Escalante A."/>
            <person name="Mullikin J."/>
            <person name="Saul A."/>
            <person name="Guigo R."/>
            <person name="Camara F."/>
            <person name="Young S.K."/>
            <person name="Zeng Q."/>
            <person name="Gargeya S."/>
            <person name="Fitzgerald M."/>
            <person name="Haas B."/>
            <person name="Abouelleil A."/>
            <person name="Alvarado L."/>
            <person name="Arachchi H.M."/>
            <person name="Berlin A."/>
            <person name="Brown A."/>
            <person name="Chapman S.B."/>
            <person name="Chen Z."/>
            <person name="Dunbar C."/>
            <person name="Freedman E."/>
            <person name="Gearin G."/>
            <person name="Gellesch M."/>
            <person name="Goldberg J."/>
            <person name="Griggs A."/>
            <person name="Gujja S."/>
            <person name="Heiman D."/>
            <person name="Howarth C."/>
            <person name="Larson L."/>
            <person name="Lui A."/>
            <person name="MacDonald P.J.P."/>
            <person name="Montmayeur A."/>
            <person name="Murphy C."/>
            <person name="Neiman D."/>
            <person name="Pearson M."/>
            <person name="Priest M."/>
            <person name="Roberts A."/>
            <person name="Saif S."/>
            <person name="Shea T."/>
            <person name="Shenoy N."/>
            <person name="Sisk P."/>
            <person name="Stolte C."/>
            <person name="Sykes S."/>
            <person name="Wortman J."/>
            <person name="Nusbaum C."/>
            <person name="Birren B."/>
        </authorList>
    </citation>
    <scope>NUCLEOTIDE SEQUENCE [LARGE SCALE GENOMIC DNA]</scope>
    <source>
        <strain evidence="1 2">India VII</strain>
    </source>
</reference>
<gene>
    <name evidence="1" type="ORF">PVIIG_06421</name>
</gene>
<evidence type="ECO:0000313" key="2">
    <source>
        <dbReference type="Proteomes" id="UP000053562"/>
    </source>
</evidence>